<reference evidence="1 2" key="1">
    <citation type="submission" date="2017-10" db="EMBL/GenBank/DDBJ databases">
        <title>Novel microbial diversity and functional potential in the marine mammal oral microbiome.</title>
        <authorList>
            <person name="Dudek N.K."/>
            <person name="Sun C.L."/>
            <person name="Burstein D."/>
            <person name="Kantor R.S."/>
            <person name="Aliaga Goltsman D.S."/>
            <person name="Bik E.M."/>
            <person name="Thomas B.C."/>
            <person name="Banfield J.F."/>
            <person name="Relman D.A."/>
        </authorList>
    </citation>
    <scope>NUCLEOTIDE SEQUENCE [LARGE SCALE GENOMIC DNA]</scope>
    <source>
        <strain evidence="1">DOLZORAL124_49_17</strain>
    </source>
</reference>
<dbReference type="Proteomes" id="UP000229740">
    <property type="component" value="Unassembled WGS sequence"/>
</dbReference>
<organism evidence="1 2">
    <name type="scientific">candidate division KSB3 bacterium</name>
    <dbReference type="NCBI Taxonomy" id="2044937"/>
    <lineage>
        <taxon>Bacteria</taxon>
        <taxon>candidate division KSB3</taxon>
    </lineage>
</organism>
<sequence>MKEKIPIIITYKITDNKVECRYLNIGILFDTEDLVQLSDDDERIELSFGPKGLCVIPKKAFATQEDINQFKDIVYIKSN</sequence>
<accession>A0A2G6E856</accession>
<dbReference type="EMBL" id="PDPS01000023">
    <property type="protein sequence ID" value="PID58255.1"/>
    <property type="molecule type" value="Genomic_DNA"/>
</dbReference>
<protein>
    <recommendedName>
        <fullName evidence="3">YcxB-like protein domain-containing protein</fullName>
    </recommendedName>
</protein>
<evidence type="ECO:0000313" key="1">
    <source>
        <dbReference type="EMBL" id="PID58255.1"/>
    </source>
</evidence>
<proteinExistence type="predicted"/>
<dbReference type="AlphaFoldDB" id="A0A2G6E856"/>
<evidence type="ECO:0000313" key="2">
    <source>
        <dbReference type="Proteomes" id="UP000229740"/>
    </source>
</evidence>
<evidence type="ECO:0008006" key="3">
    <source>
        <dbReference type="Google" id="ProtNLM"/>
    </source>
</evidence>
<gene>
    <name evidence="1" type="ORF">CSB45_04090</name>
</gene>
<comment type="caution">
    <text evidence="1">The sequence shown here is derived from an EMBL/GenBank/DDBJ whole genome shotgun (WGS) entry which is preliminary data.</text>
</comment>
<name>A0A2G6E856_9BACT</name>